<feature type="transmembrane region" description="Helical" evidence="6">
    <location>
        <begin position="275"/>
        <end position="296"/>
    </location>
</feature>
<comment type="subcellular location">
    <subcellularLocation>
        <location evidence="1">Cell membrane</location>
        <topology evidence="1">Multi-pass membrane protein</topology>
    </subcellularLocation>
</comment>
<evidence type="ECO:0000256" key="6">
    <source>
        <dbReference type="SAM" id="Phobius"/>
    </source>
</evidence>
<dbReference type="GO" id="GO:0005886">
    <property type="term" value="C:plasma membrane"/>
    <property type="evidence" value="ECO:0007669"/>
    <property type="project" value="UniProtKB-SubCell"/>
</dbReference>
<keyword evidence="3 6" id="KW-0812">Transmembrane</keyword>
<evidence type="ECO:0000256" key="1">
    <source>
        <dbReference type="ARBA" id="ARBA00004651"/>
    </source>
</evidence>
<evidence type="ECO:0000256" key="4">
    <source>
        <dbReference type="ARBA" id="ARBA00022989"/>
    </source>
</evidence>
<dbReference type="InterPro" id="IPR022791">
    <property type="entry name" value="L-PG_synthase/AglD"/>
</dbReference>
<dbReference type="PANTHER" id="PTHR39087:SF2">
    <property type="entry name" value="UPF0104 MEMBRANE PROTEIN MJ1595"/>
    <property type="match status" value="1"/>
</dbReference>
<dbReference type="Pfam" id="PF03706">
    <property type="entry name" value="LPG_synthase_TM"/>
    <property type="match status" value="1"/>
</dbReference>
<dbReference type="PANTHER" id="PTHR39087">
    <property type="entry name" value="UPF0104 MEMBRANE PROTEIN MJ1595"/>
    <property type="match status" value="1"/>
</dbReference>
<comment type="caution">
    <text evidence="7">The sequence shown here is derived from an EMBL/GenBank/DDBJ whole genome shotgun (WGS) entry which is preliminary data.</text>
</comment>
<organism evidence="7">
    <name type="scientific">Thermorudis peleae</name>
    <dbReference type="NCBI Taxonomy" id="1382356"/>
    <lineage>
        <taxon>Bacteria</taxon>
        <taxon>Pseudomonadati</taxon>
        <taxon>Thermomicrobiota</taxon>
        <taxon>Thermomicrobia</taxon>
        <taxon>Thermomicrobia incertae sedis</taxon>
        <taxon>Thermorudis</taxon>
    </lineage>
</organism>
<dbReference type="EMBL" id="DSIY01000057">
    <property type="protein sequence ID" value="HEG90335.1"/>
    <property type="molecule type" value="Genomic_DNA"/>
</dbReference>
<sequence>MFATASGDRASTSARWRVPPVVAISGRSYTQRRCAGAWGQDSGTGDGNRSILLAPHACETKARDWVRVRRTIVGIAVSLVFLFLALRGQDFEAVWSALKRAEYWYVIPALALYFSGVWVRSVRWSLLLQSARRVHWADLFPVVVIGYMANNVLPLRAGEFVRAYALSTRAGVRKTAALTTIAVERLFDGLTMLAFMLVASLSVALTSPLRHLAVVAGLLFVPLLVGLAIVSNRRVREPLLARTLPRLPAHLRERAERMAHSIVLGLSILQRRRELFAVAATSIAAWLFEALTYAVVAQAFDLQLSMLVILLTTAVANLATLIPSSPGYIGPFEAGVLLVLVGVVGISRELALSYALVLHAVLYLPVTLWGLLFWWRESLSWRELRRSSVEEAAS</sequence>
<feature type="transmembrane region" description="Helical" evidence="6">
    <location>
        <begin position="71"/>
        <end position="88"/>
    </location>
</feature>
<feature type="transmembrane region" description="Helical" evidence="6">
    <location>
        <begin position="103"/>
        <end position="122"/>
    </location>
</feature>
<feature type="transmembrane region" description="Helical" evidence="6">
    <location>
        <begin position="352"/>
        <end position="375"/>
    </location>
</feature>
<feature type="transmembrane region" description="Helical" evidence="6">
    <location>
        <begin position="211"/>
        <end position="230"/>
    </location>
</feature>
<evidence type="ECO:0000256" key="3">
    <source>
        <dbReference type="ARBA" id="ARBA00022692"/>
    </source>
</evidence>
<name>A0A831TE21_9BACT</name>
<keyword evidence="5 6" id="KW-0472">Membrane</keyword>
<keyword evidence="4 6" id="KW-1133">Transmembrane helix</keyword>
<feature type="transmembrane region" description="Helical" evidence="6">
    <location>
        <begin position="328"/>
        <end position="346"/>
    </location>
</feature>
<evidence type="ECO:0000256" key="5">
    <source>
        <dbReference type="ARBA" id="ARBA00023136"/>
    </source>
</evidence>
<evidence type="ECO:0000313" key="7">
    <source>
        <dbReference type="EMBL" id="HEG90335.1"/>
    </source>
</evidence>
<feature type="transmembrane region" description="Helical" evidence="6">
    <location>
        <begin position="186"/>
        <end position="205"/>
    </location>
</feature>
<proteinExistence type="predicted"/>
<keyword evidence="2" id="KW-1003">Cell membrane</keyword>
<gene>
    <name evidence="7" type="ORF">ENP34_02680</name>
</gene>
<reference evidence="7" key="1">
    <citation type="journal article" date="2020" name="mSystems">
        <title>Genome- and Community-Level Interaction Insights into Carbon Utilization and Element Cycling Functions of Hydrothermarchaeota in Hydrothermal Sediment.</title>
        <authorList>
            <person name="Zhou Z."/>
            <person name="Liu Y."/>
            <person name="Xu W."/>
            <person name="Pan J."/>
            <person name="Luo Z.H."/>
            <person name="Li M."/>
        </authorList>
    </citation>
    <scope>NUCLEOTIDE SEQUENCE [LARGE SCALE GENOMIC DNA]</scope>
    <source>
        <strain evidence="7">SpSt-210</strain>
    </source>
</reference>
<evidence type="ECO:0000256" key="2">
    <source>
        <dbReference type="ARBA" id="ARBA00022475"/>
    </source>
</evidence>
<accession>A0A831TE21</accession>
<feature type="transmembrane region" description="Helical" evidence="6">
    <location>
        <begin position="302"/>
        <end position="321"/>
    </location>
</feature>
<dbReference type="NCBIfam" id="TIGR00374">
    <property type="entry name" value="flippase-like domain"/>
    <property type="match status" value="1"/>
</dbReference>
<protein>
    <submittedName>
        <fullName evidence="7">Flippase-like domain-containing protein</fullName>
    </submittedName>
</protein>
<dbReference type="AlphaFoldDB" id="A0A831TE21"/>